<proteinExistence type="predicted"/>
<sequence length="68" mass="7676">MPFNTLLGLLTRLGRPTIVDCAEVVSFRCFSDHQFPSGGCRRCRRPFSVTASFGYFLDLKKGWRCSGL</sequence>
<dbReference type="Gramene" id="rna9357">
    <property type="protein sequence ID" value="RHN73534.1"/>
    <property type="gene ID" value="gene9357"/>
</dbReference>
<comment type="caution">
    <text evidence="1">The sequence shown here is derived from an EMBL/GenBank/DDBJ whole genome shotgun (WGS) entry which is preliminary data.</text>
</comment>
<gene>
    <name evidence="1" type="ORF">MtrunA17_Chr2g0299531</name>
</gene>
<name>A0A396J948_MEDTR</name>
<accession>A0A396J948</accession>
<reference evidence="1" key="1">
    <citation type="journal article" date="2018" name="Nat. Plants">
        <title>Whole-genome landscape of Medicago truncatula symbiotic genes.</title>
        <authorList>
            <person name="Pecrix Y."/>
            <person name="Gamas P."/>
            <person name="Carrere S."/>
        </authorList>
    </citation>
    <scope>NUCLEOTIDE SEQUENCE</scope>
    <source>
        <tissue evidence="1">Leaves</tissue>
    </source>
</reference>
<dbReference type="Proteomes" id="UP000265566">
    <property type="component" value="Chromosome 2"/>
</dbReference>
<dbReference type="EMBL" id="PSQE01000002">
    <property type="protein sequence ID" value="RHN73534.1"/>
    <property type="molecule type" value="Genomic_DNA"/>
</dbReference>
<protein>
    <submittedName>
        <fullName evidence="1">Uncharacterized protein</fullName>
    </submittedName>
</protein>
<evidence type="ECO:0000313" key="1">
    <source>
        <dbReference type="EMBL" id="RHN73534.1"/>
    </source>
</evidence>
<dbReference type="AlphaFoldDB" id="A0A396J948"/>
<organism evidence="1">
    <name type="scientific">Medicago truncatula</name>
    <name type="common">Barrel medic</name>
    <name type="synonym">Medicago tribuloides</name>
    <dbReference type="NCBI Taxonomy" id="3880"/>
    <lineage>
        <taxon>Eukaryota</taxon>
        <taxon>Viridiplantae</taxon>
        <taxon>Streptophyta</taxon>
        <taxon>Embryophyta</taxon>
        <taxon>Tracheophyta</taxon>
        <taxon>Spermatophyta</taxon>
        <taxon>Magnoliopsida</taxon>
        <taxon>eudicotyledons</taxon>
        <taxon>Gunneridae</taxon>
        <taxon>Pentapetalae</taxon>
        <taxon>rosids</taxon>
        <taxon>fabids</taxon>
        <taxon>Fabales</taxon>
        <taxon>Fabaceae</taxon>
        <taxon>Papilionoideae</taxon>
        <taxon>50 kb inversion clade</taxon>
        <taxon>NPAAA clade</taxon>
        <taxon>Hologalegina</taxon>
        <taxon>IRL clade</taxon>
        <taxon>Trifolieae</taxon>
        <taxon>Medicago</taxon>
    </lineage>
</organism>